<reference evidence="1 2" key="1">
    <citation type="journal article" date="2013" name="Front. Plant Sci.">
        <title>The Reference Genome of the Halophytic Plant Eutrema salsugineum.</title>
        <authorList>
            <person name="Yang R."/>
            <person name="Jarvis D.E."/>
            <person name="Chen H."/>
            <person name="Beilstein M.A."/>
            <person name="Grimwood J."/>
            <person name="Jenkins J."/>
            <person name="Shu S."/>
            <person name="Prochnik S."/>
            <person name="Xin M."/>
            <person name="Ma C."/>
            <person name="Schmutz J."/>
            <person name="Wing R.A."/>
            <person name="Mitchell-Olds T."/>
            <person name="Schumaker K.S."/>
            <person name="Wang X."/>
        </authorList>
    </citation>
    <scope>NUCLEOTIDE SEQUENCE [LARGE SCALE GENOMIC DNA]</scope>
</reference>
<accession>V4LPT7</accession>
<keyword evidence="2" id="KW-1185">Reference proteome</keyword>
<evidence type="ECO:0000313" key="2">
    <source>
        <dbReference type="Proteomes" id="UP000030689"/>
    </source>
</evidence>
<dbReference type="Proteomes" id="UP000030689">
    <property type="component" value="Unassembled WGS sequence"/>
</dbReference>
<gene>
    <name evidence="1" type="ORF">EUTSA_v10011041mg</name>
</gene>
<dbReference type="KEGG" id="eus:EUTSA_v10011041mg"/>
<dbReference type="AlphaFoldDB" id="V4LPT7"/>
<name>V4LPT7_EUTSA</name>
<proteinExistence type="predicted"/>
<sequence length="69" mass="8305">PNTERKQTQILRVSFELQGSRFSKELIFFFCFLPSIRESFLEFGAFPIWIFADSWEISKHHKPLFYAFP</sequence>
<organism evidence="1 2">
    <name type="scientific">Eutrema salsugineum</name>
    <name type="common">Saltwater cress</name>
    <name type="synonym">Sisymbrium salsugineum</name>
    <dbReference type="NCBI Taxonomy" id="72664"/>
    <lineage>
        <taxon>Eukaryota</taxon>
        <taxon>Viridiplantae</taxon>
        <taxon>Streptophyta</taxon>
        <taxon>Embryophyta</taxon>
        <taxon>Tracheophyta</taxon>
        <taxon>Spermatophyta</taxon>
        <taxon>Magnoliopsida</taxon>
        <taxon>eudicotyledons</taxon>
        <taxon>Gunneridae</taxon>
        <taxon>Pentapetalae</taxon>
        <taxon>rosids</taxon>
        <taxon>malvids</taxon>
        <taxon>Brassicales</taxon>
        <taxon>Brassicaceae</taxon>
        <taxon>Eutremeae</taxon>
        <taxon>Eutrema</taxon>
    </lineage>
</organism>
<feature type="non-terminal residue" evidence="1">
    <location>
        <position position="1"/>
    </location>
</feature>
<dbReference type="Gramene" id="ESQ45819">
    <property type="protein sequence ID" value="ESQ45819"/>
    <property type="gene ID" value="EUTSA_v10011041mg"/>
</dbReference>
<evidence type="ECO:0000313" key="1">
    <source>
        <dbReference type="EMBL" id="ESQ45819.1"/>
    </source>
</evidence>
<dbReference type="EMBL" id="KI517435">
    <property type="protein sequence ID" value="ESQ45819.1"/>
    <property type="molecule type" value="Genomic_DNA"/>
</dbReference>
<protein>
    <submittedName>
        <fullName evidence="1">Uncharacterized protein</fullName>
    </submittedName>
</protein>